<dbReference type="GeneID" id="90568967"/>
<keyword evidence="9" id="KW-0460">Magnesium</keyword>
<accession>A0ABV0FT34</accession>
<evidence type="ECO:0000256" key="7">
    <source>
        <dbReference type="ARBA" id="ARBA00022741"/>
    </source>
</evidence>
<evidence type="ECO:0000256" key="1">
    <source>
        <dbReference type="ARBA" id="ARBA00004496"/>
    </source>
</evidence>
<evidence type="ECO:0000256" key="2">
    <source>
        <dbReference type="ARBA" id="ARBA00007599"/>
    </source>
</evidence>
<evidence type="ECO:0000256" key="5">
    <source>
        <dbReference type="ARBA" id="ARBA00022694"/>
    </source>
</evidence>
<evidence type="ECO:0000256" key="3">
    <source>
        <dbReference type="ARBA" id="ARBA00019010"/>
    </source>
</evidence>
<evidence type="ECO:0000313" key="11">
    <source>
        <dbReference type="EMBL" id="MEO3683997.1"/>
    </source>
</evidence>
<keyword evidence="4" id="KW-0963">Cytoplasm</keyword>
<dbReference type="Gene3D" id="3.40.50.300">
    <property type="entry name" value="P-loop containing nucleotide triphosphate hydrolases"/>
    <property type="match status" value="1"/>
</dbReference>
<evidence type="ECO:0000313" key="12">
    <source>
        <dbReference type="Proteomes" id="UP001477278"/>
    </source>
</evidence>
<dbReference type="PANTHER" id="PTHR33540:SF2">
    <property type="entry name" value="TRNA THREONYLCARBAMOYLADENOSINE BIOSYNTHESIS PROTEIN TSAE"/>
    <property type="match status" value="1"/>
</dbReference>
<keyword evidence="6" id="KW-0479">Metal-binding</keyword>
<dbReference type="SUPFAM" id="SSF52540">
    <property type="entry name" value="P-loop containing nucleoside triphosphate hydrolases"/>
    <property type="match status" value="1"/>
</dbReference>
<comment type="similarity">
    <text evidence="2">Belongs to the TsaE family.</text>
</comment>
<dbReference type="RefSeq" id="WP_124018307.1">
    <property type="nucleotide sequence ID" value="NZ_JAACRJ010000005.1"/>
</dbReference>
<dbReference type="NCBIfam" id="TIGR00150">
    <property type="entry name" value="T6A_YjeE"/>
    <property type="match status" value="1"/>
</dbReference>
<keyword evidence="8" id="KW-0067">ATP-binding</keyword>
<proteinExistence type="inferred from homology"/>
<comment type="subcellular location">
    <subcellularLocation>
        <location evidence="1">Cytoplasm</location>
    </subcellularLocation>
</comment>
<gene>
    <name evidence="11" type="primary">tsaE</name>
    <name evidence="11" type="ORF">ABHN84_17110</name>
</gene>
<evidence type="ECO:0000256" key="6">
    <source>
        <dbReference type="ARBA" id="ARBA00022723"/>
    </source>
</evidence>
<dbReference type="InterPro" id="IPR027417">
    <property type="entry name" value="P-loop_NTPase"/>
</dbReference>
<reference evidence="11 12" key="1">
    <citation type="submission" date="2024-05" db="EMBL/GenBank/DDBJ databases">
        <title>Genome sequencing of Marine Estuary Bacteria, Shewanella vesiculosa and S. baltica, and Pseudomonas syringae.</title>
        <authorList>
            <person name="Gurung A."/>
            <person name="Maclea K.S."/>
        </authorList>
    </citation>
    <scope>NUCLEOTIDE SEQUENCE [LARGE SCALE GENOMIC DNA]</scope>
    <source>
        <strain evidence="11 12">1A</strain>
    </source>
</reference>
<sequence>MTSLLKTLENEQATVALGQQIAQWIVPPLTIYLTGDLGAGKTTFSRGIIQSLGHQGAVKSPTYTLVEPYEFNDMDVYHFDLYRLADPEELEYMGIRDYFTDRSVCLVEWPDNGHGLLPKADIHLHLRYKESQRQVELQAISPAGQAILNKININNNDF</sequence>
<evidence type="ECO:0000256" key="4">
    <source>
        <dbReference type="ARBA" id="ARBA00022490"/>
    </source>
</evidence>
<evidence type="ECO:0000256" key="10">
    <source>
        <dbReference type="ARBA" id="ARBA00032441"/>
    </source>
</evidence>
<keyword evidence="12" id="KW-1185">Reference proteome</keyword>
<keyword evidence="7" id="KW-0547">Nucleotide-binding</keyword>
<keyword evidence="5" id="KW-0819">tRNA processing</keyword>
<evidence type="ECO:0000256" key="8">
    <source>
        <dbReference type="ARBA" id="ARBA00022840"/>
    </source>
</evidence>
<dbReference type="Proteomes" id="UP001477278">
    <property type="component" value="Unassembled WGS sequence"/>
</dbReference>
<name>A0ABV0FT34_9GAMM</name>
<dbReference type="EMBL" id="JBDPZN010000008">
    <property type="protein sequence ID" value="MEO3683997.1"/>
    <property type="molecule type" value="Genomic_DNA"/>
</dbReference>
<evidence type="ECO:0000256" key="9">
    <source>
        <dbReference type="ARBA" id="ARBA00022842"/>
    </source>
</evidence>
<organism evidence="11 12">
    <name type="scientific">Shewanella vesiculosa</name>
    <dbReference type="NCBI Taxonomy" id="518738"/>
    <lineage>
        <taxon>Bacteria</taxon>
        <taxon>Pseudomonadati</taxon>
        <taxon>Pseudomonadota</taxon>
        <taxon>Gammaproteobacteria</taxon>
        <taxon>Alteromonadales</taxon>
        <taxon>Shewanellaceae</taxon>
        <taxon>Shewanella</taxon>
    </lineage>
</organism>
<protein>
    <recommendedName>
        <fullName evidence="3">tRNA threonylcarbamoyladenosine biosynthesis protein TsaE</fullName>
    </recommendedName>
    <alternativeName>
        <fullName evidence="10">t(6)A37 threonylcarbamoyladenosine biosynthesis protein TsaE</fullName>
    </alternativeName>
</protein>
<dbReference type="Pfam" id="PF02367">
    <property type="entry name" value="TsaE"/>
    <property type="match status" value="1"/>
</dbReference>
<comment type="caution">
    <text evidence="11">The sequence shown here is derived from an EMBL/GenBank/DDBJ whole genome shotgun (WGS) entry which is preliminary data.</text>
</comment>
<dbReference type="InterPro" id="IPR003442">
    <property type="entry name" value="T6A_TsaE"/>
</dbReference>
<dbReference type="PANTHER" id="PTHR33540">
    <property type="entry name" value="TRNA THREONYLCARBAMOYLADENOSINE BIOSYNTHESIS PROTEIN TSAE"/>
    <property type="match status" value="1"/>
</dbReference>